<organism evidence="1 2">
    <name type="scientific">Nicotiana tabacum</name>
    <name type="common">Common tobacco</name>
    <dbReference type="NCBI Taxonomy" id="4097"/>
    <lineage>
        <taxon>Eukaryota</taxon>
        <taxon>Viridiplantae</taxon>
        <taxon>Streptophyta</taxon>
        <taxon>Embryophyta</taxon>
        <taxon>Tracheophyta</taxon>
        <taxon>Spermatophyta</taxon>
        <taxon>Magnoliopsida</taxon>
        <taxon>eudicotyledons</taxon>
        <taxon>Gunneridae</taxon>
        <taxon>Pentapetalae</taxon>
        <taxon>asterids</taxon>
        <taxon>lamiids</taxon>
        <taxon>Solanales</taxon>
        <taxon>Solanaceae</taxon>
        <taxon>Nicotianoideae</taxon>
        <taxon>Nicotianeae</taxon>
        <taxon>Nicotiana</taxon>
    </lineage>
</organism>
<accession>A0AC58SRF8</accession>
<name>A0AC58SRF8_TOBAC</name>
<evidence type="ECO:0000313" key="1">
    <source>
        <dbReference type="Proteomes" id="UP000790787"/>
    </source>
</evidence>
<keyword evidence="1" id="KW-1185">Reference proteome</keyword>
<proteinExistence type="predicted"/>
<protein>
    <submittedName>
        <fullName evidence="2">Uncharacterized protein LOC142169578</fullName>
    </submittedName>
</protein>
<dbReference type="RefSeq" id="XP_075087559.1">
    <property type="nucleotide sequence ID" value="XM_075231458.1"/>
</dbReference>
<sequence length="206" mass="23655">MRIALQTKRKLGFVTGTCKKNIFKKELHEEWETCIAIVLSWIMITESMNLISGIDYALDAHLVWEDLKERFDKTYGQARRQILMKTVEPTLNQAYALIIEDESQRSSSYPVLATRRDPISMQDGRGQCYKGKKTFMKCDYCKMSKHFKENCYKLVSYPKNFNGKRKVVANCATGTSEHEEPPSMAGGKSNSDGPAGEHFFTEDHYK</sequence>
<evidence type="ECO:0000313" key="2">
    <source>
        <dbReference type="RefSeq" id="XP_075087559.1"/>
    </source>
</evidence>
<reference evidence="1" key="1">
    <citation type="journal article" date="2014" name="Nat. Commun.">
        <title>The tobacco genome sequence and its comparison with those of tomato and potato.</title>
        <authorList>
            <person name="Sierro N."/>
            <person name="Battey J.N."/>
            <person name="Ouadi S."/>
            <person name="Bakaher N."/>
            <person name="Bovet L."/>
            <person name="Willig A."/>
            <person name="Goepfert S."/>
            <person name="Peitsch M.C."/>
            <person name="Ivanov N.V."/>
        </authorList>
    </citation>
    <scope>NUCLEOTIDE SEQUENCE [LARGE SCALE GENOMIC DNA]</scope>
</reference>
<gene>
    <name evidence="2" type="primary">LOC142169578</name>
</gene>
<dbReference type="Proteomes" id="UP000790787">
    <property type="component" value="Chromosome 15"/>
</dbReference>
<reference evidence="2" key="2">
    <citation type="submission" date="2025-08" db="UniProtKB">
        <authorList>
            <consortium name="RefSeq"/>
        </authorList>
    </citation>
    <scope>IDENTIFICATION</scope>
    <source>
        <tissue evidence="2">Leaf</tissue>
    </source>
</reference>